<keyword evidence="1" id="KW-1133">Transmembrane helix</keyword>
<dbReference type="Proteomes" id="UP001501581">
    <property type="component" value="Unassembled WGS sequence"/>
</dbReference>
<feature type="transmembrane region" description="Helical" evidence="1">
    <location>
        <begin position="74"/>
        <end position="92"/>
    </location>
</feature>
<dbReference type="RefSeq" id="WP_343994170.1">
    <property type="nucleotide sequence ID" value="NZ_BAAALG010000008.1"/>
</dbReference>
<keyword evidence="1" id="KW-0472">Membrane</keyword>
<dbReference type="Pfam" id="PF12277">
    <property type="entry name" value="DUF3618"/>
    <property type="match status" value="1"/>
</dbReference>
<dbReference type="EMBL" id="BAAALG010000008">
    <property type="protein sequence ID" value="GAA1102479.1"/>
    <property type="molecule type" value="Genomic_DNA"/>
</dbReference>
<reference evidence="2 3" key="1">
    <citation type="journal article" date="2019" name="Int. J. Syst. Evol. Microbiol.">
        <title>The Global Catalogue of Microorganisms (GCM) 10K type strain sequencing project: providing services to taxonomists for standard genome sequencing and annotation.</title>
        <authorList>
            <consortium name="The Broad Institute Genomics Platform"/>
            <consortium name="The Broad Institute Genome Sequencing Center for Infectious Disease"/>
            <person name="Wu L."/>
            <person name="Ma J."/>
        </authorList>
    </citation>
    <scope>NUCLEOTIDE SEQUENCE [LARGE SCALE GENOMIC DNA]</scope>
    <source>
        <strain evidence="2 3">JCM 13008</strain>
    </source>
</reference>
<sequence length="96" mass="10113">MSDHESTPESVAAAEHAVEQARADVAETLDALAAKFDVKARATERAHATADAAKEQAHLLADRVTTERGGPEPWLIAAAVGVVVGIVGVVVLHRRR</sequence>
<dbReference type="InterPro" id="IPR022062">
    <property type="entry name" value="DUF3618"/>
</dbReference>
<organism evidence="2 3">
    <name type="scientific">Nocardioides dubius</name>
    <dbReference type="NCBI Taxonomy" id="317019"/>
    <lineage>
        <taxon>Bacteria</taxon>
        <taxon>Bacillati</taxon>
        <taxon>Actinomycetota</taxon>
        <taxon>Actinomycetes</taxon>
        <taxon>Propionibacteriales</taxon>
        <taxon>Nocardioidaceae</taxon>
        <taxon>Nocardioides</taxon>
    </lineage>
</organism>
<comment type="caution">
    <text evidence="2">The sequence shown here is derived from an EMBL/GenBank/DDBJ whole genome shotgun (WGS) entry which is preliminary data.</text>
</comment>
<evidence type="ECO:0000313" key="2">
    <source>
        <dbReference type="EMBL" id="GAA1102479.1"/>
    </source>
</evidence>
<proteinExistence type="predicted"/>
<protein>
    <recommendedName>
        <fullName evidence="4">DUF3618 domain-containing protein</fullName>
    </recommendedName>
</protein>
<accession>A0ABN1TTU7</accession>
<evidence type="ECO:0008006" key="4">
    <source>
        <dbReference type="Google" id="ProtNLM"/>
    </source>
</evidence>
<gene>
    <name evidence="2" type="ORF">GCM10009668_21300</name>
</gene>
<evidence type="ECO:0000256" key="1">
    <source>
        <dbReference type="SAM" id="Phobius"/>
    </source>
</evidence>
<evidence type="ECO:0000313" key="3">
    <source>
        <dbReference type="Proteomes" id="UP001501581"/>
    </source>
</evidence>
<keyword evidence="1" id="KW-0812">Transmembrane</keyword>
<keyword evidence="3" id="KW-1185">Reference proteome</keyword>
<name>A0ABN1TTU7_9ACTN</name>